<organism evidence="2 3">
    <name type="scientific">Trifolium medium</name>
    <dbReference type="NCBI Taxonomy" id="97028"/>
    <lineage>
        <taxon>Eukaryota</taxon>
        <taxon>Viridiplantae</taxon>
        <taxon>Streptophyta</taxon>
        <taxon>Embryophyta</taxon>
        <taxon>Tracheophyta</taxon>
        <taxon>Spermatophyta</taxon>
        <taxon>Magnoliopsida</taxon>
        <taxon>eudicotyledons</taxon>
        <taxon>Gunneridae</taxon>
        <taxon>Pentapetalae</taxon>
        <taxon>rosids</taxon>
        <taxon>fabids</taxon>
        <taxon>Fabales</taxon>
        <taxon>Fabaceae</taxon>
        <taxon>Papilionoideae</taxon>
        <taxon>50 kb inversion clade</taxon>
        <taxon>NPAAA clade</taxon>
        <taxon>Hologalegina</taxon>
        <taxon>IRL clade</taxon>
        <taxon>Trifolieae</taxon>
        <taxon>Trifolium</taxon>
    </lineage>
</organism>
<dbReference type="Proteomes" id="UP000265520">
    <property type="component" value="Unassembled WGS sequence"/>
</dbReference>
<comment type="caution">
    <text evidence="2">The sequence shown here is derived from an EMBL/GenBank/DDBJ whole genome shotgun (WGS) entry which is preliminary data.</text>
</comment>
<name>A0A392QH78_9FABA</name>
<feature type="non-terminal residue" evidence="2">
    <location>
        <position position="90"/>
    </location>
</feature>
<dbReference type="AlphaFoldDB" id="A0A392QH78"/>
<evidence type="ECO:0000313" key="3">
    <source>
        <dbReference type="Proteomes" id="UP000265520"/>
    </source>
</evidence>
<dbReference type="EMBL" id="LXQA010137670">
    <property type="protein sequence ID" value="MCI23751.1"/>
    <property type="molecule type" value="Genomic_DNA"/>
</dbReference>
<evidence type="ECO:0000256" key="1">
    <source>
        <dbReference type="SAM" id="MobiDB-lite"/>
    </source>
</evidence>
<accession>A0A392QH78</accession>
<evidence type="ECO:0000313" key="2">
    <source>
        <dbReference type="EMBL" id="MCI23751.1"/>
    </source>
</evidence>
<keyword evidence="3" id="KW-1185">Reference proteome</keyword>
<proteinExistence type="predicted"/>
<protein>
    <submittedName>
        <fullName evidence="2">Uncharacterized protein</fullName>
    </submittedName>
</protein>
<feature type="region of interest" description="Disordered" evidence="1">
    <location>
        <begin position="65"/>
        <end position="90"/>
    </location>
</feature>
<sequence length="90" mass="10337">MKRTLLKYVDFLEDVLITDPKDPLKKRKIFVKRIIDMELILSEPSSKDGRISLRWRKLRNAYNKSVSSRPPKLVPVVPSPAPRPKASNPG</sequence>
<reference evidence="2 3" key="1">
    <citation type="journal article" date="2018" name="Front. Plant Sci.">
        <title>Red Clover (Trifolium pratense) and Zigzag Clover (T. medium) - A Picture of Genomic Similarities and Differences.</title>
        <authorList>
            <person name="Dluhosova J."/>
            <person name="Istvanek J."/>
            <person name="Nedelnik J."/>
            <person name="Repkova J."/>
        </authorList>
    </citation>
    <scope>NUCLEOTIDE SEQUENCE [LARGE SCALE GENOMIC DNA]</scope>
    <source>
        <strain evidence="3">cv. 10/8</strain>
        <tissue evidence="2">Leaf</tissue>
    </source>
</reference>